<comment type="caution">
    <text evidence="2">The sequence shown here is derived from an EMBL/GenBank/DDBJ whole genome shotgun (WGS) entry which is preliminary data.</text>
</comment>
<keyword evidence="3" id="KW-1185">Reference proteome</keyword>
<dbReference type="Proteomes" id="UP001154282">
    <property type="component" value="Unassembled WGS sequence"/>
</dbReference>
<organism evidence="2 3">
    <name type="scientific">Linum tenue</name>
    <dbReference type="NCBI Taxonomy" id="586396"/>
    <lineage>
        <taxon>Eukaryota</taxon>
        <taxon>Viridiplantae</taxon>
        <taxon>Streptophyta</taxon>
        <taxon>Embryophyta</taxon>
        <taxon>Tracheophyta</taxon>
        <taxon>Spermatophyta</taxon>
        <taxon>Magnoliopsida</taxon>
        <taxon>eudicotyledons</taxon>
        <taxon>Gunneridae</taxon>
        <taxon>Pentapetalae</taxon>
        <taxon>rosids</taxon>
        <taxon>fabids</taxon>
        <taxon>Malpighiales</taxon>
        <taxon>Linaceae</taxon>
        <taxon>Linum</taxon>
    </lineage>
</organism>
<sequence length="116" mass="13136">LLTFSNIETNLHHPHLRPNYNHHHRHQPAIPSPSPPLPPPPPPPPPMSPSSDTTWTSISASPAPPPPPPPVPQSSSWDFWDPFRSKRRYYYSCSIRKTHLSVSTQLLSSIEKQRDT</sequence>
<evidence type="ECO:0000313" key="3">
    <source>
        <dbReference type="Proteomes" id="UP001154282"/>
    </source>
</evidence>
<dbReference type="AlphaFoldDB" id="A0AAV0LPC3"/>
<feature type="compositionally biased region" description="Basic residues" evidence="1">
    <location>
        <begin position="12"/>
        <end position="27"/>
    </location>
</feature>
<evidence type="ECO:0000256" key="1">
    <source>
        <dbReference type="SAM" id="MobiDB-lite"/>
    </source>
</evidence>
<feature type="compositionally biased region" description="Pro residues" evidence="1">
    <location>
        <begin position="30"/>
        <end position="48"/>
    </location>
</feature>
<dbReference type="EMBL" id="CAMGYJ010000006">
    <property type="protein sequence ID" value="CAI0436000.1"/>
    <property type="molecule type" value="Genomic_DNA"/>
</dbReference>
<name>A0AAV0LPC3_9ROSI</name>
<proteinExistence type="predicted"/>
<evidence type="ECO:0000313" key="2">
    <source>
        <dbReference type="EMBL" id="CAI0436000.1"/>
    </source>
</evidence>
<feature type="compositionally biased region" description="Pro residues" evidence="1">
    <location>
        <begin position="62"/>
        <end position="72"/>
    </location>
</feature>
<feature type="non-terminal residue" evidence="2">
    <location>
        <position position="1"/>
    </location>
</feature>
<protein>
    <submittedName>
        <fullName evidence="2">Uncharacterized protein</fullName>
    </submittedName>
</protein>
<reference evidence="2" key="1">
    <citation type="submission" date="2022-08" db="EMBL/GenBank/DDBJ databases">
        <authorList>
            <person name="Gutierrez-Valencia J."/>
        </authorList>
    </citation>
    <scope>NUCLEOTIDE SEQUENCE</scope>
</reference>
<feature type="region of interest" description="Disordered" evidence="1">
    <location>
        <begin position="1"/>
        <end position="77"/>
    </location>
</feature>
<accession>A0AAV0LPC3</accession>
<gene>
    <name evidence="2" type="ORF">LITE_LOCUS24906</name>
</gene>